<evidence type="ECO:0000313" key="10">
    <source>
        <dbReference type="Proteomes" id="UP000198534"/>
    </source>
</evidence>
<feature type="transmembrane region" description="Helical" evidence="7">
    <location>
        <begin position="111"/>
        <end position="142"/>
    </location>
</feature>
<dbReference type="OrthoDB" id="9811198at2"/>
<dbReference type="Proteomes" id="UP000198534">
    <property type="component" value="Unassembled WGS sequence"/>
</dbReference>
<keyword evidence="4 7" id="KW-0812">Transmembrane</keyword>
<evidence type="ECO:0000256" key="3">
    <source>
        <dbReference type="ARBA" id="ARBA00022475"/>
    </source>
</evidence>
<sequence>MGTSSVWFIPHWEMAVRLLVATVLGGLIGWEREHNNHPAGLRTHILVSVGSCLIMLLSIYGFAAFADEDKVRLDPSRIAAQVVSGIGFLGAGTILRHGFTVSGLTTAASLWVVAAIGLAAGAGFHFSAVVTTVIALVSLELLNRAESFLFRRKRLITMRIDTDKSPGRMGELATAIGAIGIQIRKVTIDHGEVNGNRLQIFFTMKLPGDMELSKLIEAIEDVKGTREVHVE</sequence>
<gene>
    <name evidence="9" type="ORF">SAMN05444487_107107</name>
</gene>
<evidence type="ECO:0000256" key="7">
    <source>
        <dbReference type="SAM" id="Phobius"/>
    </source>
</evidence>
<feature type="transmembrane region" description="Helical" evidence="7">
    <location>
        <begin position="12"/>
        <end position="30"/>
    </location>
</feature>
<dbReference type="InterPro" id="IPR003416">
    <property type="entry name" value="MgtC/SapB/SrpB/YhiD_fam"/>
</dbReference>
<evidence type="ECO:0000259" key="8">
    <source>
        <dbReference type="Pfam" id="PF02308"/>
    </source>
</evidence>
<proteinExistence type="inferred from homology"/>
<keyword evidence="6 7" id="KW-0472">Membrane</keyword>
<comment type="subcellular location">
    <subcellularLocation>
        <location evidence="1">Cell membrane</location>
        <topology evidence="1">Multi-pass membrane protein</topology>
    </subcellularLocation>
</comment>
<evidence type="ECO:0000256" key="5">
    <source>
        <dbReference type="ARBA" id="ARBA00022989"/>
    </source>
</evidence>
<feature type="domain" description="MgtC/SapB/SrpB/YhiD N-terminal" evidence="8">
    <location>
        <begin position="18"/>
        <end position="147"/>
    </location>
</feature>
<name>A0A1H2X716_9BACL</name>
<feature type="transmembrane region" description="Helical" evidence="7">
    <location>
        <begin position="78"/>
        <end position="99"/>
    </location>
</feature>
<keyword evidence="10" id="KW-1185">Reference proteome</keyword>
<dbReference type="EMBL" id="FNNQ01000007">
    <property type="protein sequence ID" value="SDW88591.1"/>
    <property type="molecule type" value="Genomic_DNA"/>
</dbReference>
<protein>
    <submittedName>
        <fullName evidence="9">Putative Mg2+ transporter-C (MgtC) family protein</fullName>
    </submittedName>
</protein>
<evidence type="ECO:0000256" key="6">
    <source>
        <dbReference type="ARBA" id="ARBA00023136"/>
    </source>
</evidence>
<evidence type="ECO:0000256" key="1">
    <source>
        <dbReference type="ARBA" id="ARBA00004651"/>
    </source>
</evidence>
<comment type="similarity">
    <text evidence="2">Belongs to the MgtC/SapB family.</text>
</comment>
<keyword evidence="5 7" id="KW-1133">Transmembrane helix</keyword>
<feature type="transmembrane region" description="Helical" evidence="7">
    <location>
        <begin position="45"/>
        <end position="66"/>
    </location>
</feature>
<evidence type="ECO:0000256" key="4">
    <source>
        <dbReference type="ARBA" id="ARBA00022692"/>
    </source>
</evidence>
<dbReference type="InterPro" id="IPR049177">
    <property type="entry name" value="MgtC_SapB_SrpB_YhiD_N"/>
</dbReference>
<evidence type="ECO:0000256" key="2">
    <source>
        <dbReference type="ARBA" id="ARBA00009298"/>
    </source>
</evidence>
<reference evidence="9 10" key="1">
    <citation type="submission" date="2016-10" db="EMBL/GenBank/DDBJ databases">
        <authorList>
            <person name="de Groot N.N."/>
        </authorList>
    </citation>
    <scope>NUCLEOTIDE SEQUENCE [LARGE SCALE GENOMIC DNA]</scope>
    <source>
        <strain evidence="9 10">DSM 45610</strain>
    </source>
</reference>
<dbReference type="Gene3D" id="3.30.70.260">
    <property type="match status" value="1"/>
</dbReference>
<dbReference type="RefSeq" id="WP_091739194.1">
    <property type="nucleotide sequence ID" value="NZ_FNNQ01000007.1"/>
</dbReference>
<keyword evidence="3" id="KW-1003">Cell membrane</keyword>
<dbReference type="Pfam" id="PF02308">
    <property type="entry name" value="MgtC"/>
    <property type="match status" value="1"/>
</dbReference>
<accession>A0A1H2X716</accession>
<dbReference type="PANTHER" id="PTHR33778">
    <property type="entry name" value="PROTEIN MGTC"/>
    <property type="match status" value="1"/>
</dbReference>
<dbReference type="PRINTS" id="PR01837">
    <property type="entry name" value="MGTCSAPBPROT"/>
</dbReference>
<evidence type="ECO:0000313" key="9">
    <source>
        <dbReference type="EMBL" id="SDW88591.1"/>
    </source>
</evidence>
<dbReference type="GO" id="GO:0005886">
    <property type="term" value="C:plasma membrane"/>
    <property type="evidence" value="ECO:0007669"/>
    <property type="project" value="UniProtKB-SubCell"/>
</dbReference>
<dbReference type="PANTHER" id="PTHR33778:SF1">
    <property type="entry name" value="MAGNESIUM TRANSPORTER YHID-RELATED"/>
    <property type="match status" value="1"/>
</dbReference>
<organism evidence="9 10">
    <name type="scientific">Marininema mesophilum</name>
    <dbReference type="NCBI Taxonomy" id="1048340"/>
    <lineage>
        <taxon>Bacteria</taxon>
        <taxon>Bacillati</taxon>
        <taxon>Bacillota</taxon>
        <taxon>Bacilli</taxon>
        <taxon>Bacillales</taxon>
        <taxon>Thermoactinomycetaceae</taxon>
        <taxon>Marininema</taxon>
    </lineage>
</organism>
<dbReference type="STRING" id="1048340.SAMN05444487_107107"/>
<dbReference type="AlphaFoldDB" id="A0A1H2X716"/>